<accession>A0ABR2QRL7</accession>
<organism evidence="2 3">
    <name type="scientific">Hibiscus sabdariffa</name>
    <name type="common">roselle</name>
    <dbReference type="NCBI Taxonomy" id="183260"/>
    <lineage>
        <taxon>Eukaryota</taxon>
        <taxon>Viridiplantae</taxon>
        <taxon>Streptophyta</taxon>
        <taxon>Embryophyta</taxon>
        <taxon>Tracheophyta</taxon>
        <taxon>Spermatophyta</taxon>
        <taxon>Magnoliopsida</taxon>
        <taxon>eudicotyledons</taxon>
        <taxon>Gunneridae</taxon>
        <taxon>Pentapetalae</taxon>
        <taxon>rosids</taxon>
        <taxon>malvids</taxon>
        <taxon>Malvales</taxon>
        <taxon>Malvaceae</taxon>
        <taxon>Malvoideae</taxon>
        <taxon>Hibiscus</taxon>
    </lineage>
</organism>
<dbReference type="SUPFAM" id="SSF53098">
    <property type="entry name" value="Ribonuclease H-like"/>
    <property type="match status" value="1"/>
</dbReference>
<dbReference type="EMBL" id="JBBPBN010000034">
    <property type="protein sequence ID" value="KAK9003346.1"/>
    <property type="molecule type" value="Genomic_DNA"/>
</dbReference>
<evidence type="ECO:0000259" key="1">
    <source>
        <dbReference type="PROSITE" id="PS50879"/>
    </source>
</evidence>
<dbReference type="CDD" id="cd06222">
    <property type="entry name" value="RNase_H_like"/>
    <property type="match status" value="1"/>
</dbReference>
<keyword evidence="3" id="KW-1185">Reference proteome</keyword>
<gene>
    <name evidence="2" type="ORF">V6N11_060910</name>
</gene>
<dbReference type="PANTHER" id="PTHR33033">
    <property type="entry name" value="POLYNUCLEOTIDYL TRANSFERASE, RIBONUCLEASE H-LIKE SUPERFAMILY PROTEIN-RELATED"/>
    <property type="match status" value="1"/>
</dbReference>
<dbReference type="Proteomes" id="UP001396334">
    <property type="component" value="Unassembled WGS sequence"/>
</dbReference>
<feature type="domain" description="RNase H type-1" evidence="1">
    <location>
        <begin position="4"/>
        <end position="131"/>
    </location>
</feature>
<dbReference type="Gene3D" id="3.30.420.10">
    <property type="entry name" value="Ribonuclease H-like superfamily/Ribonuclease H"/>
    <property type="match status" value="1"/>
</dbReference>
<dbReference type="Pfam" id="PF13456">
    <property type="entry name" value="RVT_3"/>
    <property type="match status" value="1"/>
</dbReference>
<evidence type="ECO:0000313" key="2">
    <source>
        <dbReference type="EMBL" id="KAK9003346.1"/>
    </source>
</evidence>
<name>A0ABR2QRL7_9ROSI</name>
<dbReference type="PROSITE" id="PS50879">
    <property type="entry name" value="RNASE_H_1"/>
    <property type="match status" value="1"/>
</dbReference>
<dbReference type="InterPro" id="IPR036397">
    <property type="entry name" value="RNaseH_sf"/>
</dbReference>
<dbReference type="InterPro" id="IPR044730">
    <property type="entry name" value="RNase_H-like_dom_plant"/>
</dbReference>
<proteinExistence type="predicted"/>
<comment type="caution">
    <text evidence="2">The sequence shown here is derived from an EMBL/GenBank/DDBJ whole genome shotgun (WGS) entry which is preliminary data.</text>
</comment>
<protein>
    <recommendedName>
        <fullName evidence="1">RNase H type-1 domain-containing protein</fullName>
    </recommendedName>
</protein>
<dbReference type="InterPro" id="IPR002156">
    <property type="entry name" value="RNaseH_domain"/>
</dbReference>
<dbReference type="PANTHER" id="PTHR33033:SF118">
    <property type="entry name" value="OS02G0175302 PROTEIN"/>
    <property type="match status" value="1"/>
</dbReference>
<evidence type="ECO:0000313" key="3">
    <source>
        <dbReference type="Proteomes" id="UP001396334"/>
    </source>
</evidence>
<dbReference type="InterPro" id="IPR012337">
    <property type="entry name" value="RNaseH-like_sf"/>
</dbReference>
<reference evidence="2 3" key="1">
    <citation type="journal article" date="2024" name="G3 (Bethesda)">
        <title>Genome assembly of Hibiscus sabdariffa L. provides insights into metabolisms of medicinal natural products.</title>
        <authorList>
            <person name="Kim T."/>
        </authorList>
    </citation>
    <scope>NUCLEOTIDE SEQUENCE [LARGE SCALE GENOMIC DNA]</scope>
    <source>
        <strain evidence="2">TK-2024</strain>
        <tissue evidence="2">Old leaves</tissue>
    </source>
</reference>
<sequence length="135" mass="14775">MKNWKGSLKFNTDGAVQGSFGQAGIGGVLRDHDGKVITKFSKSIGHSDPATAQLLAIKEALLVFSNQMYLEIESDSNNVGCWIQKPVTTPVVFKKLVLACINAGSNFRWKINLIGTRQNGEADSLAKARINRRKK</sequence>